<gene>
    <name evidence="1" type="ORF">TRFO_03720</name>
</gene>
<organism evidence="1 2">
    <name type="scientific">Tritrichomonas foetus</name>
    <dbReference type="NCBI Taxonomy" id="1144522"/>
    <lineage>
        <taxon>Eukaryota</taxon>
        <taxon>Metamonada</taxon>
        <taxon>Parabasalia</taxon>
        <taxon>Tritrichomonadida</taxon>
        <taxon>Tritrichomonadidae</taxon>
        <taxon>Tritrichomonas</taxon>
    </lineage>
</organism>
<comment type="caution">
    <text evidence="1">The sequence shown here is derived from an EMBL/GenBank/DDBJ whole genome shotgun (WGS) entry which is preliminary data.</text>
</comment>
<dbReference type="AlphaFoldDB" id="A0A1J4KLT9"/>
<sequence length="814" mass="90216">MLGNAKVIASMIDNSDQNLGNMVINLAPGGTIVIPYTMDFNDVGDSFANIYDDFSSMNPGPDENGKFIDYWNYYIQFATNKASELSEALETLAMKFPKINIIPGSLLSGMTNKLILRRNDYPLAALYSINLNKDLPAVCANNGVLDKSQWSITFGKDLVQGFKDSFGLDNDADKYIPTISETIINGESVSSDNNKCIGFKPTSIPGSAFEFVVYTSNSTYMEIMNKISIISLVNNNDLDATSKLKNKNSKNIILLCLDDTPTSGAINLQGIRQNANVFVIGIPFKAFDDIMNMIEYLNGLDDNDPNIDIDKEIYDQIFELIVKYKTYLPKVNILLGKLQTLLLIFVDFIGSNIECSNFFAFGSTFSQANQLSQSFSAGTTITETETYNSMKDLTFTNLVLLPISIDPPNLYVVDMIQFGDTEWTFRFKGGVFDGDYLEISDSSLYSINTNLVKGQLTIFSMTENVDFHIPETIKGTIIKGVGITTDFSTINVKDFPGMFTLEENKDKTSKNLFTENPIVKSISAFFMNRITHKTLKKNRKSILDTSDSTTISFTGSWEKITEVQGEIAIDVGSSPIEAQQIPDVVMHVLEVKTENDVTLAPTNTITEFSKPQIITASDKKYNFPSGHVITFTNITFHNSNAKTFSETNENDDDENVILGLSLLIGNSISEVKTEHLKISKATVVDTQSSLIVSSSIDLGPEASLNTPSLTATNTKLILRYILAAEFASIPDSVTPSSIILNYEGDGQSVDDIIDFTQYVGHLYNIKTFETENDCQKWKDMVSIDSNYKDFKNESYISVVCHIDSTIARSSCSEQ</sequence>
<evidence type="ECO:0000313" key="2">
    <source>
        <dbReference type="Proteomes" id="UP000179807"/>
    </source>
</evidence>
<proteinExistence type="predicted"/>
<dbReference type="EMBL" id="MLAK01000571">
    <property type="protein sequence ID" value="OHT12098.1"/>
    <property type="molecule type" value="Genomic_DNA"/>
</dbReference>
<protein>
    <submittedName>
        <fullName evidence="1">Uncharacterized protein</fullName>
    </submittedName>
</protein>
<accession>A0A1J4KLT9</accession>
<dbReference type="GeneID" id="94826181"/>
<keyword evidence="2" id="KW-1185">Reference proteome</keyword>
<evidence type="ECO:0000313" key="1">
    <source>
        <dbReference type="EMBL" id="OHT12098.1"/>
    </source>
</evidence>
<dbReference type="Proteomes" id="UP000179807">
    <property type="component" value="Unassembled WGS sequence"/>
</dbReference>
<name>A0A1J4KLT9_9EUKA</name>
<reference evidence="1" key="1">
    <citation type="submission" date="2016-10" db="EMBL/GenBank/DDBJ databases">
        <authorList>
            <person name="Benchimol M."/>
            <person name="Almeida L.G."/>
            <person name="Vasconcelos A.T."/>
            <person name="Perreira-Neves A."/>
            <person name="Rosa I.A."/>
            <person name="Tasca T."/>
            <person name="Bogo M.R."/>
            <person name="de Souza W."/>
        </authorList>
    </citation>
    <scope>NUCLEOTIDE SEQUENCE [LARGE SCALE GENOMIC DNA]</scope>
    <source>
        <strain evidence="1">K</strain>
    </source>
</reference>
<dbReference type="RefSeq" id="XP_068365234.1">
    <property type="nucleotide sequence ID" value="XM_068491477.1"/>
</dbReference>
<dbReference type="VEuPathDB" id="TrichDB:TRFO_03720"/>